<gene>
    <name evidence="2" type="ORF">RHSP_76687</name>
</gene>
<evidence type="ECO:0000259" key="1">
    <source>
        <dbReference type="Pfam" id="PF07045"/>
    </source>
</evidence>
<dbReference type="InterPro" id="IPR010753">
    <property type="entry name" value="DUF1330"/>
</dbReference>
<dbReference type="SUPFAM" id="SSF54909">
    <property type="entry name" value="Dimeric alpha+beta barrel"/>
    <property type="match status" value="1"/>
</dbReference>
<dbReference type="Proteomes" id="UP000012429">
    <property type="component" value="Unassembled WGS sequence"/>
</dbReference>
<evidence type="ECO:0000313" key="2">
    <source>
        <dbReference type="EMBL" id="ENN84261.1"/>
    </source>
</evidence>
<dbReference type="InterPro" id="IPR011008">
    <property type="entry name" value="Dimeric_a/b-barrel"/>
</dbReference>
<dbReference type="AlphaFoldDB" id="N6UTY2"/>
<organism evidence="2 3">
    <name type="scientific">Rhizobium freirei PRF 81</name>
    <dbReference type="NCBI Taxonomy" id="363754"/>
    <lineage>
        <taxon>Bacteria</taxon>
        <taxon>Pseudomonadati</taxon>
        <taxon>Pseudomonadota</taxon>
        <taxon>Alphaproteobacteria</taxon>
        <taxon>Hyphomicrobiales</taxon>
        <taxon>Rhizobiaceae</taxon>
        <taxon>Rhizobium/Agrobacterium group</taxon>
        <taxon>Rhizobium</taxon>
    </lineage>
</organism>
<proteinExistence type="predicted"/>
<evidence type="ECO:0000313" key="3">
    <source>
        <dbReference type="Proteomes" id="UP000012429"/>
    </source>
</evidence>
<dbReference type="RefSeq" id="WP_004127290.1">
    <property type="nucleotide sequence ID" value="NZ_AQHN01000089.1"/>
</dbReference>
<comment type="caution">
    <text evidence="2">The sequence shown here is derived from an EMBL/GenBank/DDBJ whole genome shotgun (WGS) entry which is preliminary data.</text>
</comment>
<accession>N6UTY2</accession>
<dbReference type="Pfam" id="PF07045">
    <property type="entry name" value="DUF1330"/>
    <property type="match status" value="1"/>
</dbReference>
<dbReference type="STRING" id="363754.RHSP_76687"/>
<dbReference type="PANTHER" id="PTHR41521:SF4">
    <property type="entry name" value="BLR0684 PROTEIN"/>
    <property type="match status" value="1"/>
</dbReference>
<dbReference type="OrthoDB" id="9806380at2"/>
<dbReference type="PATRIC" id="fig|363754.4.peg.6098"/>
<dbReference type="EMBL" id="AQHN01000089">
    <property type="protein sequence ID" value="ENN84261.1"/>
    <property type="molecule type" value="Genomic_DNA"/>
</dbReference>
<dbReference type="Gene3D" id="3.30.70.100">
    <property type="match status" value="1"/>
</dbReference>
<reference evidence="2 3" key="1">
    <citation type="journal article" date="2012" name="BMC Genomics">
        <title>Genomic basis of broad host range and environmental adaptability of Rhizobium tropici CIAT 899 and Rhizobium sp. PRF 81 which are used in inoculants for common bean (Phaseolus vulgaris L.).</title>
        <authorList>
            <person name="Ormeno-Orrillo E."/>
            <person name="Menna P."/>
            <person name="Almeida L.G."/>
            <person name="Ollero F.J."/>
            <person name="Nicolas M.F."/>
            <person name="Pains Rodrigues E."/>
            <person name="Shigueyoshi Nakatani A."/>
            <person name="Silva Batista J.S."/>
            <person name="Oliveira Chueire L.M."/>
            <person name="Souza R.C."/>
            <person name="Ribeiro Vasconcelos A.T."/>
            <person name="Megias M."/>
            <person name="Hungria M."/>
            <person name="Martinez-Romero E."/>
        </authorList>
    </citation>
    <scope>NUCLEOTIDE SEQUENCE [LARGE SCALE GENOMIC DNA]</scope>
    <source>
        <strain evidence="2 3">PRF 81</strain>
    </source>
</reference>
<dbReference type="PANTHER" id="PTHR41521">
    <property type="match status" value="1"/>
</dbReference>
<protein>
    <recommendedName>
        <fullName evidence="1">DUF1330 domain-containing protein</fullName>
    </recommendedName>
</protein>
<sequence length="99" mass="11060">MPAYIISDITVRDAAAFQTYRTRAAASIAQHGGHYLVRNGPIEKLEGDWSPRAIVIVEFPDLERARAWYRSPEYAFALEVRDQALSRNLILVGGVSQQG</sequence>
<feature type="domain" description="DUF1330" evidence="1">
    <location>
        <begin position="2"/>
        <end position="95"/>
    </location>
</feature>
<keyword evidence="3" id="KW-1185">Reference proteome</keyword>
<name>N6UTY2_9HYPH</name>